<proteinExistence type="predicted"/>
<evidence type="ECO:0000313" key="2">
    <source>
        <dbReference type="Proteomes" id="UP001597340"/>
    </source>
</evidence>
<accession>A0ABW4DLP3</accession>
<gene>
    <name evidence="1" type="ORF">ACFQ5D_23415</name>
</gene>
<protein>
    <submittedName>
        <fullName evidence="1">Uncharacterized protein</fullName>
    </submittedName>
</protein>
<dbReference type="RefSeq" id="WP_229522920.1">
    <property type="nucleotide sequence ID" value="NZ_JAFFQR010000010.1"/>
</dbReference>
<reference evidence="2" key="1">
    <citation type="journal article" date="2019" name="Int. J. Syst. Evol. Microbiol.">
        <title>The Global Catalogue of Microorganisms (GCM) 10K type strain sequencing project: providing services to taxonomists for standard genome sequencing and annotation.</title>
        <authorList>
            <consortium name="The Broad Institute Genomics Platform"/>
            <consortium name="The Broad Institute Genome Sequencing Center for Infectious Disease"/>
            <person name="Wu L."/>
            <person name="Ma J."/>
        </authorList>
    </citation>
    <scope>NUCLEOTIDE SEQUENCE [LARGE SCALE GENOMIC DNA]</scope>
    <source>
        <strain evidence="2">CCM 9147</strain>
    </source>
</reference>
<comment type="caution">
    <text evidence="1">The sequence shown here is derived from an EMBL/GenBank/DDBJ whole genome shotgun (WGS) entry which is preliminary data.</text>
</comment>
<organism evidence="1 2">
    <name type="scientific">Paenibacillus farraposensis</name>
    <dbReference type="NCBI Taxonomy" id="2807095"/>
    <lineage>
        <taxon>Bacteria</taxon>
        <taxon>Bacillati</taxon>
        <taxon>Bacillota</taxon>
        <taxon>Bacilli</taxon>
        <taxon>Bacillales</taxon>
        <taxon>Paenibacillaceae</taxon>
        <taxon>Paenibacillus</taxon>
    </lineage>
</organism>
<dbReference type="EMBL" id="JBHTNZ010000087">
    <property type="protein sequence ID" value="MFD1464205.1"/>
    <property type="molecule type" value="Genomic_DNA"/>
</dbReference>
<dbReference type="Proteomes" id="UP001597340">
    <property type="component" value="Unassembled WGS sequence"/>
</dbReference>
<keyword evidence="2" id="KW-1185">Reference proteome</keyword>
<evidence type="ECO:0000313" key="1">
    <source>
        <dbReference type="EMBL" id="MFD1464205.1"/>
    </source>
</evidence>
<name>A0ABW4DLP3_9BACL</name>
<sequence length="133" mass="14862">MYFTIVDRNYRSWREQVAAGEWVDITEISKDMGFAPQMAISRAAWNTVISPDQQGTMLNLDNVNTVAFFLSVLKATIGVTKPGATVSFSTFVAKPGLRKVPLTLTSAFGDFGEYILKVELTEELERHIKKVLD</sequence>